<evidence type="ECO:0000256" key="7">
    <source>
        <dbReference type="SAM" id="MobiDB-lite"/>
    </source>
</evidence>
<dbReference type="STRING" id="4529.A0A0E0QLU2"/>
<dbReference type="Gene3D" id="1.10.8.430">
    <property type="entry name" value="Helical domain of apoptotic protease-activating factors"/>
    <property type="match status" value="1"/>
</dbReference>
<feature type="domain" description="Disease resistance R13L4/SHOC-2-like LRR" evidence="11">
    <location>
        <begin position="761"/>
        <end position="861"/>
    </location>
</feature>
<dbReference type="SUPFAM" id="SSF52058">
    <property type="entry name" value="L domain-like"/>
    <property type="match status" value="1"/>
</dbReference>
<evidence type="ECO:0000259" key="8">
    <source>
        <dbReference type="Pfam" id="PF00931"/>
    </source>
</evidence>
<dbReference type="CDD" id="cd14798">
    <property type="entry name" value="RX-CC_like"/>
    <property type="match status" value="1"/>
</dbReference>
<evidence type="ECO:0000259" key="10">
    <source>
        <dbReference type="Pfam" id="PF23559"/>
    </source>
</evidence>
<dbReference type="Pfam" id="PF00931">
    <property type="entry name" value="NB-ARC"/>
    <property type="match status" value="2"/>
</dbReference>
<evidence type="ECO:0000256" key="6">
    <source>
        <dbReference type="ARBA" id="ARBA00023054"/>
    </source>
</evidence>
<dbReference type="Proteomes" id="UP000008022">
    <property type="component" value="Unassembled WGS sequence"/>
</dbReference>
<dbReference type="GO" id="GO:0043531">
    <property type="term" value="F:ADP binding"/>
    <property type="evidence" value="ECO:0007669"/>
    <property type="project" value="InterPro"/>
</dbReference>
<dbReference type="PANTHER" id="PTHR23155">
    <property type="entry name" value="DISEASE RESISTANCE PROTEIN RP"/>
    <property type="match status" value="1"/>
</dbReference>
<feature type="domain" description="NB-ARC" evidence="8">
    <location>
        <begin position="202"/>
        <end position="328"/>
    </location>
</feature>
<keyword evidence="2" id="KW-0433">Leucine-rich repeat</keyword>
<feature type="compositionally biased region" description="Low complexity" evidence="7">
    <location>
        <begin position="345"/>
        <end position="358"/>
    </location>
</feature>
<dbReference type="InterPro" id="IPR044974">
    <property type="entry name" value="Disease_R_plants"/>
</dbReference>
<dbReference type="eggNOG" id="KOG4658">
    <property type="taxonomic scope" value="Eukaryota"/>
</dbReference>
<evidence type="ECO:0000259" key="11">
    <source>
        <dbReference type="Pfam" id="PF23598"/>
    </source>
</evidence>
<name>A0A0E0QLU2_ORYRU</name>
<protein>
    <submittedName>
        <fullName evidence="12">Uncharacterized protein</fullName>
    </submittedName>
</protein>
<evidence type="ECO:0000256" key="3">
    <source>
        <dbReference type="ARBA" id="ARBA00022737"/>
    </source>
</evidence>
<dbReference type="SUPFAM" id="SSF52540">
    <property type="entry name" value="P-loop containing nucleoside triphosphate hydrolases"/>
    <property type="match status" value="2"/>
</dbReference>
<dbReference type="InterPro" id="IPR038005">
    <property type="entry name" value="RX-like_CC"/>
</dbReference>
<keyword evidence="5" id="KW-0611">Plant defense</keyword>
<dbReference type="Gene3D" id="3.40.50.300">
    <property type="entry name" value="P-loop containing nucleotide triphosphate hydrolases"/>
    <property type="match status" value="2"/>
</dbReference>
<dbReference type="AlphaFoldDB" id="A0A0E0QLU2"/>
<dbReference type="Pfam" id="PF23598">
    <property type="entry name" value="LRR_14"/>
    <property type="match status" value="2"/>
</dbReference>
<feature type="domain" description="Disease resistance protein winged helix" evidence="10">
    <location>
        <begin position="638"/>
        <end position="710"/>
    </location>
</feature>
<dbReference type="Gene3D" id="1.10.10.10">
    <property type="entry name" value="Winged helix-like DNA-binding domain superfamily/Winged helix DNA-binding domain"/>
    <property type="match status" value="1"/>
</dbReference>
<dbReference type="InterPro" id="IPR027417">
    <property type="entry name" value="P-loop_NTPase"/>
</dbReference>
<dbReference type="Pfam" id="PF18052">
    <property type="entry name" value="Rx_N"/>
    <property type="match status" value="1"/>
</dbReference>
<evidence type="ECO:0000256" key="1">
    <source>
        <dbReference type="ARBA" id="ARBA00008894"/>
    </source>
</evidence>
<feature type="region of interest" description="Disordered" evidence="7">
    <location>
        <begin position="334"/>
        <end position="359"/>
    </location>
</feature>
<feature type="domain" description="Disease resistance N-terminal" evidence="9">
    <location>
        <begin position="14"/>
        <end position="97"/>
    </location>
</feature>
<feature type="domain" description="Disease resistance R13L4/SHOC-2-like LRR" evidence="11">
    <location>
        <begin position="933"/>
        <end position="1196"/>
    </location>
</feature>
<dbReference type="PRINTS" id="PR00364">
    <property type="entry name" value="DISEASERSIST"/>
</dbReference>
<evidence type="ECO:0000256" key="4">
    <source>
        <dbReference type="ARBA" id="ARBA00022741"/>
    </source>
</evidence>
<dbReference type="Gramene" id="ORUFI08G24510.1">
    <property type="protein sequence ID" value="ORUFI08G24510.1"/>
    <property type="gene ID" value="ORUFI08G24510"/>
</dbReference>
<keyword evidence="4" id="KW-0547">Nucleotide-binding</keyword>
<evidence type="ECO:0000256" key="5">
    <source>
        <dbReference type="ARBA" id="ARBA00022821"/>
    </source>
</evidence>
<dbReference type="InterPro" id="IPR002182">
    <property type="entry name" value="NB-ARC"/>
</dbReference>
<evidence type="ECO:0000256" key="2">
    <source>
        <dbReference type="ARBA" id="ARBA00022614"/>
    </source>
</evidence>
<reference evidence="12" key="2">
    <citation type="submission" date="2015-06" db="UniProtKB">
        <authorList>
            <consortium name="EnsemblPlants"/>
        </authorList>
    </citation>
    <scope>IDENTIFICATION</scope>
</reference>
<dbReference type="GO" id="GO:0042742">
    <property type="term" value="P:defense response to bacterium"/>
    <property type="evidence" value="ECO:0007669"/>
    <property type="project" value="UniProtKB-ARBA"/>
</dbReference>
<feature type="domain" description="NB-ARC" evidence="8">
    <location>
        <begin position="394"/>
        <end position="549"/>
    </location>
</feature>
<keyword evidence="3" id="KW-0677">Repeat</keyword>
<dbReference type="InterPro" id="IPR041118">
    <property type="entry name" value="Rx_N"/>
</dbReference>
<dbReference type="Gene3D" id="1.20.5.4130">
    <property type="match status" value="1"/>
</dbReference>
<dbReference type="InterPro" id="IPR055414">
    <property type="entry name" value="LRR_R13L4/SHOC2-like"/>
</dbReference>
<reference evidence="13" key="1">
    <citation type="submission" date="2013-06" db="EMBL/GenBank/DDBJ databases">
        <authorList>
            <person name="Zhao Q."/>
        </authorList>
    </citation>
    <scope>NUCLEOTIDE SEQUENCE</scope>
    <source>
        <strain evidence="13">cv. W1943</strain>
    </source>
</reference>
<dbReference type="Gene3D" id="3.80.10.10">
    <property type="entry name" value="Ribonuclease Inhibitor"/>
    <property type="match status" value="2"/>
</dbReference>
<proteinExistence type="inferred from homology"/>
<dbReference type="InterPro" id="IPR058922">
    <property type="entry name" value="WHD_DRP"/>
</dbReference>
<evidence type="ECO:0000259" key="9">
    <source>
        <dbReference type="Pfam" id="PF18052"/>
    </source>
</evidence>
<dbReference type="InterPro" id="IPR042197">
    <property type="entry name" value="Apaf_helical"/>
</dbReference>
<keyword evidence="13" id="KW-1185">Reference proteome</keyword>
<accession>A0A0E0QLU2</accession>
<evidence type="ECO:0000313" key="12">
    <source>
        <dbReference type="EnsemblPlants" id="ORUFI08G24510.1"/>
    </source>
</evidence>
<keyword evidence="6" id="KW-0175">Coiled coil</keyword>
<dbReference type="GO" id="GO:0009626">
    <property type="term" value="P:plant-type hypersensitive response"/>
    <property type="evidence" value="ECO:0007669"/>
    <property type="project" value="UniProtKB-ARBA"/>
</dbReference>
<dbReference type="HOGENOM" id="CLU_000837_14_1_1"/>
<organism evidence="12 13">
    <name type="scientific">Oryza rufipogon</name>
    <name type="common">Brownbeard rice</name>
    <name type="synonym">Asian wild rice</name>
    <dbReference type="NCBI Taxonomy" id="4529"/>
    <lineage>
        <taxon>Eukaryota</taxon>
        <taxon>Viridiplantae</taxon>
        <taxon>Streptophyta</taxon>
        <taxon>Embryophyta</taxon>
        <taxon>Tracheophyta</taxon>
        <taxon>Spermatophyta</taxon>
        <taxon>Magnoliopsida</taxon>
        <taxon>Liliopsida</taxon>
        <taxon>Poales</taxon>
        <taxon>Poaceae</taxon>
        <taxon>BOP clade</taxon>
        <taxon>Oryzoideae</taxon>
        <taxon>Oryzeae</taxon>
        <taxon>Oryzinae</taxon>
        <taxon>Oryza</taxon>
    </lineage>
</organism>
<dbReference type="FunFam" id="1.10.10.10:FF:000322">
    <property type="entry name" value="Probable disease resistance protein At1g63360"/>
    <property type="match status" value="1"/>
</dbReference>
<dbReference type="GO" id="GO:0002758">
    <property type="term" value="P:innate immune response-activating signaling pathway"/>
    <property type="evidence" value="ECO:0007669"/>
    <property type="project" value="UniProtKB-ARBA"/>
</dbReference>
<dbReference type="OMA" id="NLREFML"/>
<dbReference type="Pfam" id="PF23559">
    <property type="entry name" value="WHD_DRP"/>
    <property type="match status" value="1"/>
</dbReference>
<dbReference type="InterPro" id="IPR032675">
    <property type="entry name" value="LRR_dom_sf"/>
</dbReference>
<dbReference type="PANTHER" id="PTHR23155:SF1114">
    <property type="entry name" value="OS02G0475500 PROTEIN"/>
    <property type="match status" value="1"/>
</dbReference>
<dbReference type="EnsemblPlants" id="ORUFI08G24510.1">
    <property type="protein sequence ID" value="ORUFI08G24510.1"/>
    <property type="gene ID" value="ORUFI08G24510"/>
</dbReference>
<comment type="similarity">
    <text evidence="1">Belongs to the disease resistance NB-LRR family.</text>
</comment>
<evidence type="ECO:0000313" key="13">
    <source>
        <dbReference type="Proteomes" id="UP000008022"/>
    </source>
</evidence>
<sequence length="1205" mass="137219">MESTVLSVGKSVLGGALGYAQSAFSEEVALQLGIQRDHAFIRDELHMMQAFLMAAHDERDEHKVVKAWVQQVRDVAYDVEDCLQDMAVRVGKPSWWRNCSPSMLLERRSVAKKMKELRAKVEDVSQRSNRYRLINGSGSKAGSDTLQHTINGGVTIMSETEETRKEQERAKKDLVGLINTNDKDLRVIGVWRKTGVLDDKSIIKRAYDDLKMKRFVCYAWIKLNSLCNQTWLLQSIARQLYENSLQHTREVKIEATDLVDQILQKMGNMAEDDLVNAFKGYLNEKSYFIVLTDLSSVEEWNKIKTCFPSNDRGSRIIVCTEQVEVARLCVPQDNGSQDGKHSLEPSSSSNVTTVTPNNDATAAKSLSRTETMIATLEESQLIIGRANEKSYIINLIKNRASSQQSQIISVWGMGGLGKTTLVQDIYQSQEVRETFVMRACLTVLRPFNCPQHIKSLAKQFGNEKETDLTKLLEGKRYLVVLDDLWNTKEWDDIIHCLPNNAGSCVIVTTREESIAKHCSKERNYAYTHQLGRLENDQARDLFTKKVFKEANWEEKYPELVGLIEPILKKCGGLPLAIVTIGGFLASQPKSALAWRKLNEHINAELEMNPKLETIKTVLLKSYDGLPFHLKSCFLYLSIFPEDYKVNRKRLMQRWTAEGYTVEMRGKPKKEIAHDIFMELISRSMILPAQESIKVKQGIDYCQLHDLMREISITKSMEENLVFRLEEGCSSNNQGTTRHLAISSNWEGDKHEFESMVDLSRLRSLTVFGKWKPFFISEKMRMLRVLDLEDTEGLVDHHLEHIGKLVHLRYLSLRECHNIWHLPDLLCDLRQLETLDIRSTRIAMLPKTIVKLRKLKYLHAGTMGIVGQRSIAKRSLWLLTNGPWLCGACCVPRLLGDIDTYRPNFTYGFNRRDACNYSCCIQPRVLMMDLDNDFPMLPRGSRKLKSLHTLRHVHLAWGNTVIQEIERLTQLRKLGVVGINKKNGPSFYSAISKLSQLESLSVCADWYQGLRGCLDHGTSSSSSTSSPPENLQSLKLEGELGKLPQWIGKLQNLVKLRLWWTQLEDADAAIEVLGALPSLAILRLWDNSFNNDVVCLNFRQEQQEATAVVLFPSLRVLQLRWIGKCLKSVQFGGGVTPKLELLLFSDNAGSCGVGFLSGLKELKSLREFMLDDNKVYKDDFVKDVEEQLANHPNPNKPLLKRFNPSN</sequence>
<dbReference type="InterPro" id="IPR036388">
    <property type="entry name" value="WH-like_DNA-bd_sf"/>
</dbReference>